<sequence>MRTLLFPALALLALSACNNKAQNEAAEANETITGDSNTMGEAVADVNAANAATDAAFDAAENSYEANVTDEGVAGNDITD</sequence>
<evidence type="ECO:0000313" key="2">
    <source>
        <dbReference type="EMBL" id="MBB5710355.1"/>
    </source>
</evidence>
<dbReference type="AlphaFoldDB" id="A0A840YDJ0"/>
<dbReference type="EMBL" id="JACIJF010000003">
    <property type="protein sequence ID" value="MBB5710355.1"/>
    <property type="molecule type" value="Genomic_DNA"/>
</dbReference>
<dbReference type="PROSITE" id="PS51257">
    <property type="entry name" value="PROKAR_LIPOPROTEIN"/>
    <property type="match status" value="1"/>
</dbReference>
<keyword evidence="1" id="KW-0732">Signal</keyword>
<feature type="signal peptide" evidence="1">
    <location>
        <begin position="1"/>
        <end position="21"/>
    </location>
</feature>
<dbReference type="RefSeq" id="WP_184086172.1">
    <property type="nucleotide sequence ID" value="NZ_JACIJF010000003.1"/>
</dbReference>
<proteinExistence type="predicted"/>
<evidence type="ECO:0000313" key="3">
    <source>
        <dbReference type="Proteomes" id="UP000527143"/>
    </source>
</evidence>
<comment type="caution">
    <text evidence="2">The sequence shown here is derived from an EMBL/GenBank/DDBJ whole genome shotgun (WGS) entry which is preliminary data.</text>
</comment>
<accession>A0A840YDJ0</accession>
<keyword evidence="3" id="KW-1185">Reference proteome</keyword>
<protein>
    <recommendedName>
        <fullName evidence="4">Circumsporozoite protein</fullName>
    </recommendedName>
</protein>
<name>A0A840YDJ0_9SPHN</name>
<evidence type="ECO:0000256" key="1">
    <source>
        <dbReference type="SAM" id="SignalP"/>
    </source>
</evidence>
<feature type="chain" id="PRO_5032958690" description="Circumsporozoite protein" evidence="1">
    <location>
        <begin position="22"/>
        <end position="80"/>
    </location>
</feature>
<organism evidence="2 3">
    <name type="scientific">Sphingomonas xinjiangensis</name>
    <dbReference type="NCBI Taxonomy" id="643568"/>
    <lineage>
        <taxon>Bacteria</taxon>
        <taxon>Pseudomonadati</taxon>
        <taxon>Pseudomonadota</taxon>
        <taxon>Alphaproteobacteria</taxon>
        <taxon>Sphingomonadales</taxon>
        <taxon>Sphingomonadaceae</taxon>
        <taxon>Sphingomonas</taxon>
    </lineage>
</organism>
<dbReference type="Proteomes" id="UP000527143">
    <property type="component" value="Unassembled WGS sequence"/>
</dbReference>
<reference evidence="2 3" key="1">
    <citation type="submission" date="2020-08" db="EMBL/GenBank/DDBJ databases">
        <title>Genomic Encyclopedia of Type Strains, Phase IV (KMG-IV): sequencing the most valuable type-strain genomes for metagenomic binning, comparative biology and taxonomic classification.</title>
        <authorList>
            <person name="Goeker M."/>
        </authorList>
    </citation>
    <scope>NUCLEOTIDE SEQUENCE [LARGE SCALE GENOMIC DNA]</scope>
    <source>
        <strain evidence="2 3">DSM 26736</strain>
    </source>
</reference>
<gene>
    <name evidence="2" type="ORF">FHT02_001583</name>
</gene>
<evidence type="ECO:0008006" key="4">
    <source>
        <dbReference type="Google" id="ProtNLM"/>
    </source>
</evidence>